<evidence type="ECO:0000256" key="4">
    <source>
        <dbReference type="ARBA" id="ARBA00022692"/>
    </source>
</evidence>
<dbReference type="GO" id="GO:0006508">
    <property type="term" value="P:proteolysis"/>
    <property type="evidence" value="ECO:0007669"/>
    <property type="project" value="UniProtKB-KW"/>
</dbReference>
<dbReference type="GO" id="GO:0046872">
    <property type="term" value="F:metal ion binding"/>
    <property type="evidence" value="ECO:0007669"/>
    <property type="project" value="UniProtKB-KW"/>
</dbReference>
<proteinExistence type="predicted"/>
<reference evidence="13 14" key="1">
    <citation type="submission" date="2011-05" db="EMBL/GenBank/DDBJ databases">
        <title>Complete sequence of Methanotorris igneus Kol 5.</title>
        <authorList>
            <consortium name="US DOE Joint Genome Institute"/>
            <person name="Lucas S."/>
            <person name="Han J."/>
            <person name="Lapidus A."/>
            <person name="Cheng J.-F."/>
            <person name="Goodwin L."/>
            <person name="Pitluck S."/>
            <person name="Peters L."/>
            <person name="Mikhailova N."/>
            <person name="Chertkov O."/>
            <person name="Han C."/>
            <person name="Tapia R."/>
            <person name="Land M."/>
            <person name="Hauser L."/>
            <person name="Kyrpides N."/>
            <person name="Ivanova N."/>
            <person name="Pagani I."/>
            <person name="Sieprawska-Lupa M."/>
            <person name="Whitman W."/>
            <person name="Woyke T."/>
        </authorList>
    </citation>
    <scope>NUCLEOTIDE SEQUENCE [LARGE SCALE GENOMIC DNA]</scope>
    <source>
        <strain evidence="14">DSM 5666 / JCM 11834 / Kol 5</strain>
    </source>
</reference>
<dbReference type="EMBL" id="CP002737">
    <property type="protein sequence ID" value="AEF96723.1"/>
    <property type="molecule type" value="Genomic_DNA"/>
</dbReference>
<keyword evidence="5" id="KW-0479">Metal-binding</keyword>
<dbReference type="InterPro" id="IPR050083">
    <property type="entry name" value="HtpX_protease"/>
</dbReference>
<dbReference type="PANTHER" id="PTHR43221:SF2">
    <property type="entry name" value="PROTEASE HTPX HOMOLOG"/>
    <property type="match status" value="1"/>
</dbReference>
<dbReference type="InterPro" id="IPR001915">
    <property type="entry name" value="Peptidase_M48"/>
</dbReference>
<keyword evidence="7" id="KW-0862">Zinc</keyword>
<dbReference type="GO" id="GO:0004222">
    <property type="term" value="F:metalloendopeptidase activity"/>
    <property type="evidence" value="ECO:0007669"/>
    <property type="project" value="InterPro"/>
</dbReference>
<evidence type="ECO:0000256" key="1">
    <source>
        <dbReference type="ARBA" id="ARBA00001947"/>
    </source>
</evidence>
<evidence type="ECO:0000313" key="14">
    <source>
        <dbReference type="Proteomes" id="UP000009227"/>
    </source>
</evidence>
<dbReference type="STRING" id="880724.Metig_1185"/>
<evidence type="ECO:0000256" key="5">
    <source>
        <dbReference type="ARBA" id="ARBA00022723"/>
    </source>
</evidence>
<evidence type="ECO:0000256" key="3">
    <source>
        <dbReference type="ARBA" id="ARBA00022670"/>
    </source>
</evidence>
<keyword evidence="9" id="KW-0482">Metalloprotease</keyword>
<evidence type="ECO:0000256" key="11">
    <source>
        <dbReference type="SAM" id="Phobius"/>
    </source>
</evidence>
<feature type="transmembrane region" description="Helical" evidence="11">
    <location>
        <begin position="165"/>
        <end position="186"/>
    </location>
</feature>
<dbReference type="RefSeq" id="WP_013799322.1">
    <property type="nucleotide sequence ID" value="NC_015562.1"/>
</dbReference>
<dbReference type="CDD" id="cd07329">
    <property type="entry name" value="M56_like"/>
    <property type="match status" value="1"/>
</dbReference>
<feature type="transmembrane region" description="Helical" evidence="11">
    <location>
        <begin position="241"/>
        <end position="263"/>
    </location>
</feature>
<dbReference type="GeneID" id="10644045"/>
<evidence type="ECO:0000256" key="7">
    <source>
        <dbReference type="ARBA" id="ARBA00022833"/>
    </source>
</evidence>
<feature type="transmembrane region" description="Helical" evidence="11">
    <location>
        <begin position="283"/>
        <end position="302"/>
    </location>
</feature>
<evidence type="ECO:0000256" key="8">
    <source>
        <dbReference type="ARBA" id="ARBA00022989"/>
    </source>
</evidence>
<organism evidence="14">
    <name type="scientific">Methanotorris igneus (strain DSM 5666 / JCM 11834 / Kol 5)</name>
    <dbReference type="NCBI Taxonomy" id="880724"/>
    <lineage>
        <taxon>Archaea</taxon>
        <taxon>Methanobacteriati</taxon>
        <taxon>Methanobacteriota</taxon>
        <taxon>Methanomada group</taxon>
        <taxon>Methanococci</taxon>
        <taxon>Methanococcales</taxon>
        <taxon>Methanocaldococcaceae</taxon>
        <taxon>Methanotorris</taxon>
    </lineage>
</organism>
<name>F6BE12_METIK</name>
<gene>
    <name evidence="13" type="ordered locus">Metig_1185</name>
</gene>
<feature type="transmembrane region" description="Helical" evidence="11">
    <location>
        <begin position="423"/>
        <end position="443"/>
    </location>
</feature>
<accession>F6BE12</accession>
<evidence type="ECO:0000256" key="9">
    <source>
        <dbReference type="ARBA" id="ARBA00023049"/>
    </source>
</evidence>
<evidence type="ECO:0000256" key="2">
    <source>
        <dbReference type="ARBA" id="ARBA00022475"/>
    </source>
</evidence>
<protein>
    <submittedName>
        <fullName evidence="13">Peptidase M48 Ste24p</fullName>
    </submittedName>
</protein>
<dbReference type="KEGG" id="mig:Metig_1185"/>
<keyword evidence="10 11" id="KW-0472">Membrane</keyword>
<keyword evidence="4 11" id="KW-0812">Transmembrane</keyword>
<dbReference type="AlphaFoldDB" id="F6BE12"/>
<keyword evidence="2" id="KW-1003">Cell membrane</keyword>
<evidence type="ECO:0000259" key="12">
    <source>
        <dbReference type="Pfam" id="PF01435"/>
    </source>
</evidence>
<evidence type="ECO:0000313" key="13">
    <source>
        <dbReference type="EMBL" id="AEF96723.1"/>
    </source>
</evidence>
<evidence type="ECO:0000256" key="6">
    <source>
        <dbReference type="ARBA" id="ARBA00022801"/>
    </source>
</evidence>
<dbReference type="PANTHER" id="PTHR43221">
    <property type="entry name" value="PROTEASE HTPX"/>
    <property type="match status" value="1"/>
</dbReference>
<dbReference type="HOGENOM" id="CLU_038032_0_0_2"/>
<dbReference type="Pfam" id="PF01435">
    <property type="entry name" value="Peptidase_M48"/>
    <property type="match status" value="1"/>
</dbReference>
<keyword evidence="6" id="KW-0378">Hydrolase</keyword>
<keyword evidence="14" id="KW-1185">Reference proteome</keyword>
<dbReference type="Proteomes" id="UP000009227">
    <property type="component" value="Chromosome"/>
</dbReference>
<feature type="domain" description="Peptidase M48" evidence="12">
    <location>
        <begin position="317"/>
        <end position="498"/>
    </location>
</feature>
<keyword evidence="3" id="KW-0645">Protease</keyword>
<sequence length="525" mass="60395">MKYMAFLLFLFVLLPQTFGVNMTVDLGDYAYLKVVSDKNISSYLEKNLKDYENIHSRFEDGKYRTFIRINWNRKEFIYNISSIKKLGNFSYKIESDAYLSVVESKVNNNTLIVKVEPNYKIILLGLCLFIVIPLISGLLVVGYIRKLTKNLPSSIRERAELNKKISIFTILHMLLCSALFILALFICDLPALVVYLLNWGDFGSAMTIIIGICAIMVFFPTIFGVKYLLKIHDVKNRRGASLEVVGVLILPMVVGFFVIFQLPSYLPDEFYNALESLPIPMRIVFWMVVGFIAFYIPGRLVGNIIMKKKDKSELYYEKISKLVDELIEKLNAKKFKEIKIIEGDMANSMVVGLLNEKLILTTKLIDILNEDELKTILAHEIAHKKKKHIKIGLFLWLILGVFIFSSIDYIFDVIKNAFGDYWMVGISIFTIGYFLLFAIDMYLSRKRENEADIIASQITSPKTYIKALAKLHYANYMPEKGFLNILSTHPSMLKRAEFVGEKFGIPKEEIKKIIDEAYNEIEKVS</sequence>
<dbReference type="OrthoDB" id="65767at2157"/>
<feature type="transmembrane region" description="Helical" evidence="11">
    <location>
        <begin position="121"/>
        <end position="144"/>
    </location>
</feature>
<evidence type="ECO:0000256" key="10">
    <source>
        <dbReference type="ARBA" id="ARBA00023136"/>
    </source>
</evidence>
<keyword evidence="8 11" id="KW-1133">Transmembrane helix</keyword>
<feature type="transmembrane region" description="Helical" evidence="11">
    <location>
        <begin position="393"/>
        <end position="411"/>
    </location>
</feature>
<comment type="cofactor">
    <cofactor evidence="1">
        <name>Zn(2+)</name>
        <dbReference type="ChEBI" id="CHEBI:29105"/>
    </cofactor>
</comment>
<feature type="transmembrane region" description="Helical" evidence="11">
    <location>
        <begin position="206"/>
        <end position="229"/>
    </location>
</feature>
<dbReference type="Gene3D" id="3.30.2010.10">
    <property type="entry name" value="Metalloproteases ('zincins'), catalytic domain"/>
    <property type="match status" value="1"/>
</dbReference>